<accession>A0A1Y2BUV3</accession>
<keyword evidence="1" id="KW-1133">Transmembrane helix</keyword>
<dbReference type="OrthoDB" id="7933078at2759"/>
<keyword evidence="1" id="KW-0472">Membrane</keyword>
<feature type="transmembrane region" description="Helical" evidence="1">
    <location>
        <begin position="120"/>
        <end position="140"/>
    </location>
</feature>
<gene>
    <name evidence="2" type="ORF">BCR33DRAFT_720784</name>
</gene>
<feature type="transmembrane region" description="Helical" evidence="1">
    <location>
        <begin position="40"/>
        <end position="61"/>
    </location>
</feature>
<evidence type="ECO:0000256" key="1">
    <source>
        <dbReference type="SAM" id="Phobius"/>
    </source>
</evidence>
<feature type="transmembrane region" description="Helical" evidence="1">
    <location>
        <begin position="172"/>
        <end position="190"/>
    </location>
</feature>
<dbReference type="Proteomes" id="UP000193642">
    <property type="component" value="Unassembled WGS sequence"/>
</dbReference>
<organism evidence="2 3">
    <name type="scientific">Rhizoclosmatium globosum</name>
    <dbReference type="NCBI Taxonomy" id="329046"/>
    <lineage>
        <taxon>Eukaryota</taxon>
        <taxon>Fungi</taxon>
        <taxon>Fungi incertae sedis</taxon>
        <taxon>Chytridiomycota</taxon>
        <taxon>Chytridiomycota incertae sedis</taxon>
        <taxon>Chytridiomycetes</taxon>
        <taxon>Chytridiales</taxon>
        <taxon>Chytriomycetaceae</taxon>
        <taxon>Rhizoclosmatium</taxon>
    </lineage>
</organism>
<comment type="caution">
    <text evidence="2">The sequence shown here is derived from an EMBL/GenBank/DDBJ whole genome shotgun (WGS) entry which is preliminary data.</text>
</comment>
<name>A0A1Y2BUV3_9FUNG</name>
<feature type="transmembrane region" description="Helical" evidence="1">
    <location>
        <begin position="147"/>
        <end position="166"/>
    </location>
</feature>
<dbReference type="AlphaFoldDB" id="A0A1Y2BUV3"/>
<dbReference type="EMBL" id="MCGO01000044">
    <property type="protein sequence ID" value="ORY38417.1"/>
    <property type="molecule type" value="Genomic_DNA"/>
</dbReference>
<reference evidence="2 3" key="1">
    <citation type="submission" date="2016-07" db="EMBL/GenBank/DDBJ databases">
        <title>Pervasive Adenine N6-methylation of Active Genes in Fungi.</title>
        <authorList>
            <consortium name="DOE Joint Genome Institute"/>
            <person name="Mondo S.J."/>
            <person name="Dannebaum R.O."/>
            <person name="Kuo R.C."/>
            <person name="Labutti K."/>
            <person name="Haridas S."/>
            <person name="Kuo A."/>
            <person name="Salamov A."/>
            <person name="Ahrendt S.R."/>
            <person name="Lipzen A."/>
            <person name="Sullivan W."/>
            <person name="Andreopoulos W.B."/>
            <person name="Clum A."/>
            <person name="Lindquist E."/>
            <person name="Daum C."/>
            <person name="Ramamoorthy G.K."/>
            <person name="Gryganskyi A."/>
            <person name="Culley D."/>
            <person name="Magnuson J.K."/>
            <person name="James T.Y."/>
            <person name="O'Malley M.A."/>
            <person name="Stajich J.E."/>
            <person name="Spatafora J.W."/>
            <person name="Visel A."/>
            <person name="Grigoriev I.V."/>
        </authorList>
    </citation>
    <scope>NUCLEOTIDE SEQUENCE [LARGE SCALE GENOMIC DNA]</scope>
    <source>
        <strain evidence="2 3">JEL800</strain>
    </source>
</reference>
<proteinExistence type="predicted"/>
<keyword evidence="1" id="KW-0812">Transmembrane</keyword>
<feature type="transmembrane region" description="Helical" evidence="1">
    <location>
        <begin position="202"/>
        <end position="222"/>
    </location>
</feature>
<sequence length="223" mass="25140">MASPPSPTSSTDEQENSLDNVKVFLKDYSNSVRNSFLQKVLMDLSVQYLVAYLLSFVFVTILPGSSWWTSKLLLIGGLIFSRVVYENRGDDTKVREYLIAYTIYESFALSYASSLRGITAPLQFVMTLAIHWFFGMSLFTFHNKAKFAGYVPHLFGAGVVCALMVLLEDGGWMSGFVAVYLFANTMITFTERLETCTPEDGLVVVVDWNMYVIPLANLYFLLK</sequence>
<evidence type="ECO:0000313" key="3">
    <source>
        <dbReference type="Proteomes" id="UP000193642"/>
    </source>
</evidence>
<protein>
    <submittedName>
        <fullName evidence="2">Uncharacterized protein</fullName>
    </submittedName>
</protein>
<keyword evidence="3" id="KW-1185">Reference proteome</keyword>
<evidence type="ECO:0000313" key="2">
    <source>
        <dbReference type="EMBL" id="ORY38417.1"/>
    </source>
</evidence>